<accession>A0ABV1FFD4</accession>
<keyword evidence="1" id="KW-0963">Cytoplasm</keyword>
<dbReference type="Proteomes" id="UP001438008">
    <property type="component" value="Unassembled WGS sequence"/>
</dbReference>
<keyword evidence="1" id="KW-0067">ATP-binding</keyword>
<dbReference type="SUPFAM" id="SSF52540">
    <property type="entry name" value="P-loop containing nucleoside triphosphate hydrolases"/>
    <property type="match status" value="1"/>
</dbReference>
<dbReference type="EMBL" id="JBBMFE010000004">
    <property type="protein sequence ID" value="MEQ2472105.1"/>
    <property type="molecule type" value="Genomic_DNA"/>
</dbReference>
<feature type="coiled-coil region" evidence="2">
    <location>
        <begin position="338"/>
        <end position="365"/>
    </location>
</feature>
<evidence type="ECO:0000259" key="5">
    <source>
        <dbReference type="Pfam" id="PF20439"/>
    </source>
</evidence>
<dbReference type="Pfam" id="PF20439">
    <property type="entry name" value="SpoIVA_C"/>
    <property type="match status" value="1"/>
</dbReference>
<feature type="domain" description="Stage IV sporulation protein A ATPase" evidence="3">
    <location>
        <begin position="6"/>
        <end position="240"/>
    </location>
</feature>
<dbReference type="InterPro" id="IPR027417">
    <property type="entry name" value="P-loop_NTPase"/>
</dbReference>
<dbReference type="InterPro" id="IPR046842">
    <property type="entry name" value="SpoIVA_ATPase"/>
</dbReference>
<gene>
    <name evidence="6" type="primary">spoIVA</name>
    <name evidence="6" type="ORF">WMO29_06325</name>
</gene>
<dbReference type="NCBIfam" id="TIGR02836">
    <property type="entry name" value="spore_IV_A"/>
    <property type="match status" value="1"/>
</dbReference>
<proteinExistence type="predicted"/>
<dbReference type="InterPro" id="IPR014201">
    <property type="entry name" value="Spore_IV_A"/>
</dbReference>
<keyword evidence="2" id="KW-0175">Coiled coil</keyword>
<comment type="function">
    <text evidence="1">ATPase. Has a role at an early stage in the morphogenesis of the spore coat.</text>
</comment>
<dbReference type="PIRSF" id="PIRSF007466">
    <property type="entry name" value="SpoIVA"/>
    <property type="match status" value="1"/>
</dbReference>
<dbReference type="InterPro" id="IPR046841">
    <property type="entry name" value="SpoIVA_middle"/>
</dbReference>
<comment type="catalytic activity">
    <reaction evidence="1">
        <text>ATP + H2O = ADP + phosphate + H(+)</text>
        <dbReference type="Rhea" id="RHEA:13065"/>
        <dbReference type="ChEBI" id="CHEBI:15377"/>
        <dbReference type="ChEBI" id="CHEBI:15378"/>
        <dbReference type="ChEBI" id="CHEBI:30616"/>
        <dbReference type="ChEBI" id="CHEBI:43474"/>
        <dbReference type="ChEBI" id="CHEBI:456216"/>
    </reaction>
</comment>
<evidence type="ECO:0000313" key="6">
    <source>
        <dbReference type="EMBL" id="MEQ2472105.1"/>
    </source>
</evidence>
<reference evidence="6 7" key="1">
    <citation type="submission" date="2024-03" db="EMBL/GenBank/DDBJ databases">
        <title>Human intestinal bacterial collection.</title>
        <authorList>
            <person name="Pauvert C."/>
            <person name="Hitch T.C.A."/>
            <person name="Clavel T."/>
        </authorList>
    </citation>
    <scope>NUCLEOTIDE SEQUENCE [LARGE SCALE GENOMIC DNA]</scope>
    <source>
        <strain evidence="6 7">CLA-AA-H132</strain>
    </source>
</reference>
<evidence type="ECO:0000313" key="7">
    <source>
        <dbReference type="Proteomes" id="UP001438008"/>
    </source>
</evidence>
<keyword evidence="1" id="KW-0547">Nucleotide-binding</keyword>
<keyword evidence="1" id="KW-0378">Hydrolase</keyword>
<comment type="subcellular location">
    <subcellularLocation>
        <location evidence="1">Cytoplasm</location>
    </subcellularLocation>
</comment>
<dbReference type="Gene3D" id="3.40.50.300">
    <property type="entry name" value="P-loop containing nucleotide triphosphate hydrolases"/>
    <property type="match status" value="1"/>
</dbReference>
<protein>
    <recommendedName>
        <fullName evidence="1">Stage IV sporulation protein A</fullName>
        <ecNumber evidence="1">3.6.1.-</ecNumber>
    </recommendedName>
    <alternativeName>
        <fullName evidence="1">Coat morphogenetic protein SpoIVA</fullName>
    </alternativeName>
</protein>
<evidence type="ECO:0000259" key="3">
    <source>
        <dbReference type="Pfam" id="PF09547"/>
    </source>
</evidence>
<evidence type="ECO:0000256" key="2">
    <source>
        <dbReference type="SAM" id="Coils"/>
    </source>
</evidence>
<evidence type="ECO:0000256" key="1">
    <source>
        <dbReference type="PIRNR" id="PIRNR007466"/>
    </source>
</evidence>
<keyword evidence="1" id="KW-0749">Sporulation</keyword>
<dbReference type="Pfam" id="PF20438">
    <property type="entry name" value="SpoIVA_middle"/>
    <property type="match status" value="1"/>
</dbReference>
<organism evidence="6 7">
    <name type="scientific">Laedolimicola intestinihominis</name>
    <dbReference type="NCBI Taxonomy" id="3133166"/>
    <lineage>
        <taxon>Bacteria</taxon>
        <taxon>Bacillati</taxon>
        <taxon>Bacillota</taxon>
        <taxon>Clostridia</taxon>
        <taxon>Lachnospirales</taxon>
        <taxon>Lachnospiraceae</taxon>
        <taxon>Laedolimicola</taxon>
    </lineage>
</organism>
<keyword evidence="7" id="KW-1185">Reference proteome</keyword>
<dbReference type="Pfam" id="PF09547">
    <property type="entry name" value="SpoIVA_ATPase"/>
    <property type="match status" value="1"/>
</dbReference>
<feature type="domain" description="Stage IV sporulation protein A middle" evidence="4">
    <location>
        <begin position="243"/>
        <end position="418"/>
    </location>
</feature>
<feature type="domain" description="Sporulation stage IV protein A C-terminal" evidence="5">
    <location>
        <begin position="419"/>
        <end position="493"/>
    </location>
</feature>
<comment type="caution">
    <text evidence="6">The sequence shown here is derived from an EMBL/GenBank/DDBJ whole genome shotgun (WGS) entry which is preliminary data.</text>
</comment>
<evidence type="ECO:0000259" key="4">
    <source>
        <dbReference type="Pfam" id="PF20438"/>
    </source>
</evidence>
<dbReference type="InterPro" id="IPR046840">
    <property type="entry name" value="SpoIVA_C"/>
</dbReference>
<dbReference type="RefSeq" id="WP_178039474.1">
    <property type="nucleotide sequence ID" value="NZ_JBBMFE010000004.1"/>
</dbReference>
<name>A0ABV1FFD4_9FIRM</name>
<dbReference type="EC" id="3.6.1.-" evidence="1"/>
<sequence>MDKNSEYNLYQDIQTRTGGEIYLGVVGPVRTGKSTFIKHFMDLCVLPGIADEHERTRTRDELPQSAAGKTIMTTEPKFIPKEAASVRISEDVEMKLRMIDCVGFLVPGSEGHIEDGAERMVKTPWMEEEIPFSEAAEIGTRKVIAEHATVGIVVTCDGSFGDIPRANYIEAEERTVAELKNLGKPFLILLNSEKPYSEPVTTEAAALQEKYGVAVLPVNCAQLKKEDVTKILTQLLYAFPLVRVEFFAPRWTEMLPPEHKIRQDMIAHIREMAERLQTIRDMKQENLELDSAYIQRAVLKEVRLDSGSARVQFDVDEKYYYELLGELTGSEIPDEYELIALLKELSRMKREYEKAETALRAVRQKGYGVMLPEKAEITLEEPELIHQGSKYGVKIRSVAPSIHLIRANIETEIAPIVGNEDQARDLITYLKDSAGSGEGIWNTNIFGKSVEELVEDGIRSKIYQIGDESQVKLQDTMQKIVNESTGGLVCIII</sequence>